<dbReference type="GO" id="GO:0008270">
    <property type="term" value="F:zinc ion binding"/>
    <property type="evidence" value="ECO:0007669"/>
    <property type="project" value="UniProtKB-KW"/>
</dbReference>
<evidence type="ECO:0000259" key="8">
    <source>
        <dbReference type="PROSITE" id="PS50157"/>
    </source>
</evidence>
<keyword evidence="6" id="KW-0539">Nucleus</keyword>
<keyword evidence="10" id="KW-1185">Reference proteome</keyword>
<dbReference type="Proteomes" id="UP000728032">
    <property type="component" value="Unassembled WGS sequence"/>
</dbReference>
<keyword evidence="3" id="KW-0677">Repeat</keyword>
<proteinExistence type="predicted"/>
<dbReference type="InterPro" id="IPR050331">
    <property type="entry name" value="Zinc_finger"/>
</dbReference>
<feature type="non-terminal residue" evidence="9">
    <location>
        <position position="1"/>
    </location>
</feature>
<keyword evidence="4 7" id="KW-0863">Zinc-finger</keyword>
<dbReference type="EMBL" id="CAJPVJ010047252">
    <property type="protein sequence ID" value="CAG2182701.1"/>
    <property type="molecule type" value="Genomic_DNA"/>
</dbReference>
<dbReference type="InterPro" id="IPR013087">
    <property type="entry name" value="Znf_C2H2_type"/>
</dbReference>
<evidence type="ECO:0000313" key="9">
    <source>
        <dbReference type="EMBL" id="CAD7665565.1"/>
    </source>
</evidence>
<dbReference type="PROSITE" id="PS50157">
    <property type="entry name" value="ZINC_FINGER_C2H2_2"/>
    <property type="match status" value="2"/>
</dbReference>
<dbReference type="Pfam" id="PF13894">
    <property type="entry name" value="zf-C2H2_4"/>
    <property type="match status" value="1"/>
</dbReference>
<dbReference type="OrthoDB" id="6436585at2759"/>
<reference evidence="9" key="1">
    <citation type="submission" date="2020-11" db="EMBL/GenBank/DDBJ databases">
        <authorList>
            <person name="Tran Van P."/>
        </authorList>
    </citation>
    <scope>NUCLEOTIDE SEQUENCE</scope>
</reference>
<feature type="domain" description="C2H2-type" evidence="8">
    <location>
        <begin position="39"/>
        <end position="66"/>
    </location>
</feature>
<dbReference type="FunFam" id="3.30.160.60:FF:000710">
    <property type="entry name" value="Zinc finger protein 768"/>
    <property type="match status" value="1"/>
</dbReference>
<evidence type="ECO:0000256" key="4">
    <source>
        <dbReference type="ARBA" id="ARBA00022771"/>
    </source>
</evidence>
<dbReference type="InterPro" id="IPR036236">
    <property type="entry name" value="Znf_C2H2_sf"/>
</dbReference>
<evidence type="ECO:0000256" key="3">
    <source>
        <dbReference type="ARBA" id="ARBA00022737"/>
    </source>
</evidence>
<sequence length="66" mass="7771">HHLTHTGEKPFECETCGQRFARRHNLAQHALKHSGERPFRCCECSEAFRSRQTLRSHARRMHTTAE</sequence>
<dbReference type="SUPFAM" id="SSF57667">
    <property type="entry name" value="beta-beta-alpha zinc fingers"/>
    <property type="match status" value="1"/>
</dbReference>
<dbReference type="PROSITE" id="PS00028">
    <property type="entry name" value="ZINC_FINGER_C2H2_1"/>
    <property type="match status" value="2"/>
</dbReference>
<evidence type="ECO:0000256" key="1">
    <source>
        <dbReference type="ARBA" id="ARBA00004123"/>
    </source>
</evidence>
<evidence type="ECO:0000313" key="10">
    <source>
        <dbReference type="Proteomes" id="UP000728032"/>
    </source>
</evidence>
<dbReference type="GO" id="GO:0005634">
    <property type="term" value="C:nucleus"/>
    <property type="evidence" value="ECO:0007669"/>
    <property type="project" value="UniProtKB-SubCell"/>
</dbReference>
<dbReference type="PANTHER" id="PTHR16515:SF49">
    <property type="entry name" value="GASTRULA ZINC FINGER PROTEIN XLCGF49.1-LIKE-RELATED"/>
    <property type="match status" value="1"/>
</dbReference>
<evidence type="ECO:0000256" key="2">
    <source>
        <dbReference type="ARBA" id="ARBA00022723"/>
    </source>
</evidence>
<dbReference type="GO" id="GO:0010468">
    <property type="term" value="P:regulation of gene expression"/>
    <property type="evidence" value="ECO:0007669"/>
    <property type="project" value="TreeGrafter"/>
</dbReference>
<keyword evidence="2" id="KW-0479">Metal-binding</keyword>
<gene>
    <name evidence="9" type="ORF">ONB1V03_LOCUS22122</name>
</gene>
<dbReference type="Gene3D" id="3.30.160.60">
    <property type="entry name" value="Classic Zinc Finger"/>
    <property type="match status" value="2"/>
</dbReference>
<accession>A0A7R9R0T9</accession>
<name>A0A7R9R0T9_9ACAR</name>
<protein>
    <recommendedName>
        <fullName evidence="8">C2H2-type domain-containing protein</fullName>
    </recommendedName>
</protein>
<dbReference type="FunFam" id="3.30.160.60:FF:001666">
    <property type="entry name" value="MDS1 and EVI1 complex locus"/>
    <property type="match status" value="1"/>
</dbReference>
<evidence type="ECO:0000256" key="5">
    <source>
        <dbReference type="ARBA" id="ARBA00022833"/>
    </source>
</evidence>
<dbReference type="EMBL" id="OC962077">
    <property type="protein sequence ID" value="CAD7665565.1"/>
    <property type="molecule type" value="Genomic_DNA"/>
</dbReference>
<comment type="subcellular location">
    <subcellularLocation>
        <location evidence="1">Nucleus</location>
    </subcellularLocation>
</comment>
<dbReference type="PANTHER" id="PTHR16515">
    <property type="entry name" value="PR DOMAIN ZINC FINGER PROTEIN"/>
    <property type="match status" value="1"/>
</dbReference>
<dbReference type="AlphaFoldDB" id="A0A7R9R0T9"/>
<feature type="domain" description="C2H2-type" evidence="8">
    <location>
        <begin position="11"/>
        <end position="38"/>
    </location>
</feature>
<keyword evidence="5" id="KW-0862">Zinc</keyword>
<evidence type="ECO:0000256" key="6">
    <source>
        <dbReference type="ARBA" id="ARBA00023242"/>
    </source>
</evidence>
<dbReference type="SMART" id="SM00355">
    <property type="entry name" value="ZnF_C2H2"/>
    <property type="match status" value="2"/>
</dbReference>
<dbReference type="Pfam" id="PF00096">
    <property type="entry name" value="zf-C2H2"/>
    <property type="match status" value="1"/>
</dbReference>
<evidence type="ECO:0000256" key="7">
    <source>
        <dbReference type="PROSITE-ProRule" id="PRU00042"/>
    </source>
</evidence>
<organism evidence="9">
    <name type="scientific">Oppiella nova</name>
    <dbReference type="NCBI Taxonomy" id="334625"/>
    <lineage>
        <taxon>Eukaryota</taxon>
        <taxon>Metazoa</taxon>
        <taxon>Ecdysozoa</taxon>
        <taxon>Arthropoda</taxon>
        <taxon>Chelicerata</taxon>
        <taxon>Arachnida</taxon>
        <taxon>Acari</taxon>
        <taxon>Acariformes</taxon>
        <taxon>Sarcoptiformes</taxon>
        <taxon>Oribatida</taxon>
        <taxon>Brachypylina</taxon>
        <taxon>Oppioidea</taxon>
        <taxon>Oppiidae</taxon>
        <taxon>Oppiella</taxon>
    </lineage>
</organism>